<dbReference type="GO" id="GO:0005886">
    <property type="term" value="C:plasma membrane"/>
    <property type="evidence" value="ECO:0007669"/>
    <property type="project" value="UniProtKB-SubCell"/>
</dbReference>
<keyword evidence="4 8" id="KW-1003">Cell membrane</keyword>
<proteinExistence type="inferred from homology"/>
<feature type="compositionally biased region" description="Polar residues" evidence="9">
    <location>
        <begin position="15"/>
        <end position="45"/>
    </location>
</feature>
<evidence type="ECO:0000256" key="9">
    <source>
        <dbReference type="SAM" id="MobiDB-lite"/>
    </source>
</evidence>
<reference evidence="11 12" key="1">
    <citation type="submission" date="2019-12" db="EMBL/GenBank/DDBJ databases">
        <authorList>
            <person name="Alioto T."/>
            <person name="Alioto T."/>
            <person name="Gomez Garrido J."/>
        </authorList>
    </citation>
    <scope>NUCLEOTIDE SEQUENCE [LARGE SCALE GENOMIC DNA]</scope>
</reference>
<dbReference type="Gramene" id="OE9A116383T1">
    <property type="protein sequence ID" value="OE9A116383C1"/>
    <property type="gene ID" value="OE9A116383"/>
</dbReference>
<name>A0A8S0T5U1_OLEEU</name>
<dbReference type="InterPro" id="IPR006702">
    <property type="entry name" value="CASP_dom"/>
</dbReference>
<dbReference type="EMBL" id="CACTIH010005656">
    <property type="protein sequence ID" value="CAA2999898.1"/>
    <property type="molecule type" value="Genomic_DNA"/>
</dbReference>
<organism evidence="11 12">
    <name type="scientific">Olea europaea subsp. europaea</name>
    <dbReference type="NCBI Taxonomy" id="158383"/>
    <lineage>
        <taxon>Eukaryota</taxon>
        <taxon>Viridiplantae</taxon>
        <taxon>Streptophyta</taxon>
        <taxon>Embryophyta</taxon>
        <taxon>Tracheophyta</taxon>
        <taxon>Spermatophyta</taxon>
        <taxon>Magnoliopsida</taxon>
        <taxon>eudicotyledons</taxon>
        <taxon>Gunneridae</taxon>
        <taxon>Pentapetalae</taxon>
        <taxon>asterids</taxon>
        <taxon>lamiids</taxon>
        <taxon>Lamiales</taxon>
        <taxon>Oleaceae</taxon>
        <taxon>Oleeae</taxon>
        <taxon>Olea</taxon>
    </lineage>
</organism>
<feature type="region of interest" description="Disordered" evidence="9">
    <location>
        <begin position="1"/>
        <end position="132"/>
    </location>
</feature>
<feature type="transmembrane region" description="Helical" evidence="8">
    <location>
        <begin position="243"/>
        <end position="267"/>
    </location>
</feature>
<evidence type="ECO:0000256" key="3">
    <source>
        <dbReference type="ARBA" id="ARBA00011489"/>
    </source>
</evidence>
<dbReference type="AlphaFoldDB" id="A0A8S0T5U1"/>
<evidence type="ECO:0000256" key="4">
    <source>
        <dbReference type="ARBA" id="ARBA00022475"/>
    </source>
</evidence>
<dbReference type="PANTHER" id="PTHR33573">
    <property type="entry name" value="CASP-LIKE PROTEIN 4A4"/>
    <property type="match status" value="1"/>
</dbReference>
<keyword evidence="7 8" id="KW-0472">Membrane</keyword>
<comment type="similarity">
    <text evidence="2 8">Belongs to the Casparian strip membrane proteins (CASP) family.</text>
</comment>
<dbReference type="OrthoDB" id="672180at2759"/>
<dbReference type="PANTHER" id="PTHR33573:SF50">
    <property type="entry name" value="CASP-LIKE PROTEIN 4A3"/>
    <property type="match status" value="1"/>
</dbReference>
<accession>A0A8S0T5U1</accession>
<keyword evidence="5 8" id="KW-0812">Transmembrane</keyword>
<evidence type="ECO:0000313" key="12">
    <source>
        <dbReference type="Proteomes" id="UP000594638"/>
    </source>
</evidence>
<feature type="transmembrane region" description="Helical" evidence="8">
    <location>
        <begin position="203"/>
        <end position="223"/>
    </location>
</feature>
<evidence type="ECO:0000256" key="8">
    <source>
        <dbReference type="RuleBase" id="RU361233"/>
    </source>
</evidence>
<evidence type="ECO:0000313" key="11">
    <source>
        <dbReference type="EMBL" id="CAA2999898.1"/>
    </source>
</evidence>
<comment type="subunit">
    <text evidence="3 8">Homodimer and heterodimers.</text>
</comment>
<evidence type="ECO:0000256" key="1">
    <source>
        <dbReference type="ARBA" id="ARBA00004651"/>
    </source>
</evidence>
<feature type="domain" description="Casparian strip membrane protein" evidence="10">
    <location>
        <begin position="199"/>
        <end position="332"/>
    </location>
</feature>
<keyword evidence="12" id="KW-1185">Reference proteome</keyword>
<sequence>MENPDSITHKKTLRRSSNSHISMSDTESQVSQVDSFHSPLQSDSPLHSDDPILYPENDANNKNGNNCKESLSNCKALVPVDNYYTPLPSPGQSNFPANGGRGRQPEPKLEKPASENVSFRASSPATGGKVRRPFSLSMTENHEGGRGATSVLAFNRSGREEPLSKMGPVDGGGDDEVGGERRSREAVASILRRSKWEMMVKKAALGFRVCEVIVCLISFSVMAADRTRGWSGDSFDRYKEYRYCVAVNVIGFGYSGFQAYDLTYHLVSGKHFISHYLRYHFDFSMDQILAYLIMSASSSAAARVDGWTSTWGKDEFTIRASASIAVSFLAFITFALSSLISGYNLCNRAVI</sequence>
<protein>
    <recommendedName>
        <fullName evidence="8">CASP-like protein</fullName>
    </recommendedName>
</protein>
<evidence type="ECO:0000256" key="2">
    <source>
        <dbReference type="ARBA" id="ARBA00007651"/>
    </source>
</evidence>
<feature type="compositionally biased region" description="Basic and acidic residues" evidence="9">
    <location>
        <begin position="103"/>
        <end position="113"/>
    </location>
</feature>
<evidence type="ECO:0000256" key="5">
    <source>
        <dbReference type="ARBA" id="ARBA00022692"/>
    </source>
</evidence>
<feature type="compositionally biased region" description="Low complexity" evidence="9">
    <location>
        <begin position="57"/>
        <end position="66"/>
    </location>
</feature>
<evidence type="ECO:0000256" key="7">
    <source>
        <dbReference type="ARBA" id="ARBA00023136"/>
    </source>
</evidence>
<dbReference type="Pfam" id="PF04535">
    <property type="entry name" value="CASP_dom"/>
    <property type="match status" value="1"/>
</dbReference>
<keyword evidence="6 8" id="KW-1133">Transmembrane helix</keyword>
<comment type="caution">
    <text evidence="8">Lacks conserved residue(s) required for the propagation of feature annotation.</text>
</comment>
<dbReference type="Proteomes" id="UP000594638">
    <property type="component" value="Unassembled WGS sequence"/>
</dbReference>
<gene>
    <name evidence="11" type="ORF">OLEA9_A116383</name>
</gene>
<feature type="region of interest" description="Disordered" evidence="9">
    <location>
        <begin position="159"/>
        <end position="181"/>
    </location>
</feature>
<comment type="subcellular location">
    <subcellularLocation>
        <location evidence="1 8">Cell membrane</location>
        <topology evidence="1 8">Multi-pass membrane protein</topology>
    </subcellularLocation>
</comment>
<feature type="transmembrane region" description="Helical" evidence="8">
    <location>
        <begin position="324"/>
        <end position="346"/>
    </location>
</feature>
<evidence type="ECO:0000259" key="10">
    <source>
        <dbReference type="Pfam" id="PF04535"/>
    </source>
</evidence>
<feature type="compositionally biased region" description="Polar residues" evidence="9">
    <location>
        <begin position="115"/>
        <end position="125"/>
    </location>
</feature>
<comment type="caution">
    <text evidence="11">The sequence shown here is derived from an EMBL/GenBank/DDBJ whole genome shotgun (WGS) entry which is preliminary data.</text>
</comment>
<evidence type="ECO:0000256" key="6">
    <source>
        <dbReference type="ARBA" id="ARBA00022989"/>
    </source>
</evidence>